<dbReference type="Proteomes" id="UP001205612">
    <property type="component" value="Unassembled WGS sequence"/>
</dbReference>
<feature type="domain" description="Luciferase-like" evidence="6">
    <location>
        <begin position="31"/>
        <end position="366"/>
    </location>
</feature>
<keyword evidence="1" id="KW-0285">Flavoprotein</keyword>
<reference evidence="7 8" key="1">
    <citation type="submission" date="2022-08" db="EMBL/GenBank/DDBJ databases">
        <authorList>
            <person name="Somphong A."/>
            <person name="Phongsopitanun W."/>
        </authorList>
    </citation>
    <scope>NUCLEOTIDE SEQUENCE [LARGE SCALE GENOMIC DNA]</scope>
    <source>
        <strain evidence="7 8">LP11</strain>
    </source>
</reference>
<keyword evidence="4 7" id="KW-0503">Monooxygenase</keyword>
<keyword evidence="2" id="KW-0288">FMN</keyword>
<comment type="caution">
    <text evidence="7">The sequence shown here is derived from an EMBL/GenBank/DDBJ whole genome shotgun (WGS) entry which is preliminary data.</text>
</comment>
<dbReference type="EC" id="1.14.-.-" evidence="7"/>
<gene>
    <name evidence="7" type="ORF">NX794_12685</name>
</gene>
<evidence type="ECO:0000256" key="1">
    <source>
        <dbReference type="ARBA" id="ARBA00022630"/>
    </source>
</evidence>
<dbReference type="InterPro" id="IPR016215">
    <property type="entry name" value="NTA_MOA"/>
</dbReference>
<dbReference type="PANTHER" id="PTHR30011">
    <property type="entry name" value="ALKANESULFONATE MONOOXYGENASE-RELATED"/>
    <property type="match status" value="1"/>
</dbReference>
<organism evidence="7 8">
    <name type="scientific">Streptomyces pyxinicus</name>
    <dbReference type="NCBI Taxonomy" id="2970331"/>
    <lineage>
        <taxon>Bacteria</taxon>
        <taxon>Bacillati</taxon>
        <taxon>Actinomycetota</taxon>
        <taxon>Actinomycetes</taxon>
        <taxon>Kitasatosporales</taxon>
        <taxon>Streptomycetaceae</taxon>
        <taxon>Streptomyces</taxon>
    </lineage>
</organism>
<dbReference type="InterPro" id="IPR011251">
    <property type="entry name" value="Luciferase-like_dom"/>
</dbReference>
<dbReference type="InterPro" id="IPR051260">
    <property type="entry name" value="Diverse_substr_monoxygenases"/>
</dbReference>
<dbReference type="InterPro" id="IPR036661">
    <property type="entry name" value="Luciferase-like_sf"/>
</dbReference>
<evidence type="ECO:0000256" key="2">
    <source>
        <dbReference type="ARBA" id="ARBA00022643"/>
    </source>
</evidence>
<keyword evidence="3 7" id="KW-0560">Oxidoreductase</keyword>
<accession>A0ABT2B0S6</accession>
<dbReference type="Gene3D" id="3.20.20.30">
    <property type="entry name" value="Luciferase-like domain"/>
    <property type="match status" value="1"/>
</dbReference>
<comment type="similarity">
    <text evidence="5">Belongs to the NtaA/SnaA/DszA monooxygenase family.</text>
</comment>
<evidence type="ECO:0000259" key="6">
    <source>
        <dbReference type="Pfam" id="PF00296"/>
    </source>
</evidence>
<dbReference type="PANTHER" id="PTHR30011:SF16">
    <property type="entry name" value="C2H2 FINGER DOMAIN TRANSCRIPTION FACTOR (EUROFUNG)-RELATED"/>
    <property type="match status" value="1"/>
</dbReference>
<evidence type="ECO:0000256" key="5">
    <source>
        <dbReference type="ARBA" id="ARBA00033748"/>
    </source>
</evidence>
<dbReference type="NCBIfam" id="TIGR03860">
    <property type="entry name" value="FMN_nitrolo"/>
    <property type="match status" value="1"/>
</dbReference>
<dbReference type="GO" id="GO:0004497">
    <property type="term" value="F:monooxygenase activity"/>
    <property type="evidence" value="ECO:0007669"/>
    <property type="project" value="UniProtKB-KW"/>
</dbReference>
<evidence type="ECO:0000256" key="4">
    <source>
        <dbReference type="ARBA" id="ARBA00023033"/>
    </source>
</evidence>
<name>A0ABT2B0S6_9ACTN</name>
<dbReference type="SUPFAM" id="SSF51679">
    <property type="entry name" value="Bacterial luciferase-like"/>
    <property type="match status" value="1"/>
</dbReference>
<proteinExistence type="inferred from homology"/>
<dbReference type="PIRSF" id="PIRSF000337">
    <property type="entry name" value="NTA_MOA"/>
    <property type="match status" value="1"/>
</dbReference>
<sequence length="429" mass="46626">MTVRRRMHLAAVFPGTDDTTGWPGPPGDARLAFPALERLARIAERGLFDFLLLDEGQRLPEHRGRVHDLEPAGRPEPVAALNALADVTTRLGLAATVGAGFAEPYELARRIATLDQLSAGRAAWRVATGGDPRAGENFRGGARPEHPARTAELVAAVRLLWDSWSPEGTPRPFAHQGRHFDIAGEFGLPRSPQGRPVLIQAGESEAARELAAASADVFLTRHGSPEAARFRYRYVTQRLAAYGRTPADLRIMPTVTVVLGDTDAEAQERAADIRRQRVTPHYTRYALERLWGRDLSGHDPDGPLPEAAPRGRDGETLALVERWRALAAEKGLSSRETVIEASGRQSFVGSPETVAAALHTRVREGAADGFVLAARLTADGLAEFADRVVPLLQERGAFRTEYEGTTLRSHLALSHRAAGSRPHRRGNTA</sequence>
<evidence type="ECO:0000313" key="7">
    <source>
        <dbReference type="EMBL" id="MCS0602057.1"/>
    </source>
</evidence>
<evidence type="ECO:0000256" key="3">
    <source>
        <dbReference type="ARBA" id="ARBA00023002"/>
    </source>
</evidence>
<dbReference type="RefSeq" id="WP_258778565.1">
    <property type="nucleotide sequence ID" value="NZ_JANUGP010000007.1"/>
</dbReference>
<evidence type="ECO:0000313" key="8">
    <source>
        <dbReference type="Proteomes" id="UP001205612"/>
    </source>
</evidence>
<protein>
    <submittedName>
        <fullName evidence="7">NtaA/DmoA family FMN-dependent monooxygenase</fullName>
        <ecNumber evidence="7">1.14.-.-</ecNumber>
    </submittedName>
</protein>
<dbReference type="Pfam" id="PF00296">
    <property type="entry name" value="Bac_luciferase"/>
    <property type="match status" value="1"/>
</dbReference>
<keyword evidence="8" id="KW-1185">Reference proteome</keyword>
<dbReference type="EMBL" id="JANUGP010000007">
    <property type="protein sequence ID" value="MCS0602057.1"/>
    <property type="molecule type" value="Genomic_DNA"/>
</dbReference>